<dbReference type="Proteomes" id="UP000322918">
    <property type="component" value="Unassembled WGS sequence"/>
</dbReference>
<dbReference type="Gene3D" id="1.10.1660.10">
    <property type="match status" value="1"/>
</dbReference>
<dbReference type="Pfam" id="PF12728">
    <property type="entry name" value="HTH_17"/>
    <property type="match status" value="1"/>
</dbReference>
<protein>
    <submittedName>
        <fullName evidence="3">DNA-binding protein</fullName>
    </submittedName>
    <submittedName>
        <fullName evidence="2">Helix-turn-helix domain-containing protein</fullName>
    </submittedName>
</protein>
<dbReference type="EMBL" id="VWNE01000017">
    <property type="protein sequence ID" value="KAA8482414.1"/>
    <property type="molecule type" value="Genomic_DNA"/>
</dbReference>
<comment type="caution">
    <text evidence="3">The sequence shown here is derived from an EMBL/GenBank/DDBJ whole genome shotgun (WGS) entry which is preliminary data.</text>
</comment>
<feature type="domain" description="Helix-turn-helix" evidence="1">
    <location>
        <begin position="37"/>
        <end position="76"/>
    </location>
</feature>
<dbReference type="Proteomes" id="UP000290848">
    <property type="component" value="Unassembled WGS sequence"/>
</dbReference>
<dbReference type="GO" id="GO:0003677">
    <property type="term" value="F:DNA binding"/>
    <property type="evidence" value="ECO:0007669"/>
    <property type="project" value="UniProtKB-KW"/>
</dbReference>
<dbReference type="InterPro" id="IPR041657">
    <property type="entry name" value="HTH_17"/>
</dbReference>
<keyword evidence="5" id="KW-1185">Reference proteome</keyword>
<evidence type="ECO:0000313" key="5">
    <source>
        <dbReference type="Proteomes" id="UP000322918"/>
    </source>
</evidence>
<dbReference type="OrthoDB" id="708674at2"/>
<dbReference type="AlphaFoldDB" id="A0A4Q0M499"/>
<dbReference type="EMBL" id="RXOC01000015">
    <property type="protein sequence ID" value="RXF67714.1"/>
    <property type="molecule type" value="Genomic_DNA"/>
</dbReference>
<accession>A0A4Q0M499</accession>
<evidence type="ECO:0000259" key="1">
    <source>
        <dbReference type="Pfam" id="PF12728"/>
    </source>
</evidence>
<dbReference type="RefSeq" id="WP_128770847.1">
    <property type="nucleotide sequence ID" value="NZ_RXOC01000015.1"/>
</dbReference>
<organism evidence="3 4">
    <name type="scientific">Arcticibacter tournemirensis</name>
    <dbReference type="NCBI Taxonomy" id="699437"/>
    <lineage>
        <taxon>Bacteria</taxon>
        <taxon>Pseudomonadati</taxon>
        <taxon>Bacteroidota</taxon>
        <taxon>Sphingobacteriia</taxon>
        <taxon>Sphingobacteriales</taxon>
        <taxon>Sphingobacteriaceae</taxon>
        <taxon>Arcticibacter</taxon>
    </lineage>
</organism>
<dbReference type="InterPro" id="IPR009061">
    <property type="entry name" value="DNA-bd_dom_put_sf"/>
</dbReference>
<proteinExistence type="predicted"/>
<reference evidence="3 4" key="1">
    <citation type="submission" date="2018-12" db="EMBL/GenBank/DDBJ databases">
        <title>The Draft Genome Sequence of the Soil Bacterium Pedobacter tournemirensis R1.</title>
        <authorList>
            <person name="He J."/>
        </authorList>
    </citation>
    <scope>NUCLEOTIDE SEQUENCE [LARGE SCALE GENOMIC DNA]</scope>
    <source>
        <strain evidence="3 4">R1</strain>
    </source>
</reference>
<evidence type="ECO:0000313" key="4">
    <source>
        <dbReference type="Proteomes" id="UP000290848"/>
    </source>
</evidence>
<sequence>MKLILRLVRTAIRSAGVLAEILSLLRERNVLSSKVVWLDSTEVAKRLNVTERTLYTYKNQGLLKPHRIGKRDYYIESEVFPLR</sequence>
<name>A0A4Q0M499_9SPHI</name>
<keyword evidence="3" id="KW-0238">DNA-binding</keyword>
<dbReference type="SUPFAM" id="SSF46955">
    <property type="entry name" value="Putative DNA-binding domain"/>
    <property type="match status" value="1"/>
</dbReference>
<evidence type="ECO:0000313" key="2">
    <source>
        <dbReference type="EMBL" id="KAA8482414.1"/>
    </source>
</evidence>
<gene>
    <name evidence="3" type="ORF">EKH83_17955</name>
    <name evidence="2" type="ORF">F1649_11935</name>
</gene>
<reference evidence="2 5" key="2">
    <citation type="submission" date="2019-09" db="EMBL/GenBank/DDBJ databases">
        <title>Pararcticibacter amylolyticus gen. nov., sp. nov., isolated from a rottenly hemp rope, and reclassification of Pedobacter tournemirensis as Pararcticibacter tournemirensis comb. nov.</title>
        <authorList>
            <person name="Cai Y."/>
        </authorList>
    </citation>
    <scope>NUCLEOTIDE SEQUENCE [LARGE SCALE GENOMIC DNA]</scope>
    <source>
        <strain evidence="2 5">TF5-37.2-LB10</strain>
    </source>
</reference>
<evidence type="ECO:0000313" key="3">
    <source>
        <dbReference type="EMBL" id="RXF67714.1"/>
    </source>
</evidence>